<evidence type="ECO:0000313" key="2">
    <source>
        <dbReference type="Proteomes" id="UP000003231"/>
    </source>
</evidence>
<dbReference type="Proteomes" id="UP000003231">
    <property type="component" value="Unassembled WGS sequence"/>
</dbReference>
<feature type="non-terminal residue" evidence="1">
    <location>
        <position position="46"/>
    </location>
</feature>
<dbReference type="EMBL" id="AKRT01000422">
    <property type="protein sequence ID" value="EIR14653.1"/>
    <property type="molecule type" value="Genomic_DNA"/>
</dbReference>
<organism evidence="1 2">
    <name type="scientific">Yersinia pestis PY-08</name>
    <dbReference type="NCBI Taxonomy" id="992134"/>
    <lineage>
        <taxon>Bacteria</taxon>
        <taxon>Pseudomonadati</taxon>
        <taxon>Pseudomonadota</taxon>
        <taxon>Gammaproteobacteria</taxon>
        <taxon>Enterobacterales</taxon>
        <taxon>Yersiniaceae</taxon>
        <taxon>Yersinia</taxon>
    </lineage>
</organism>
<evidence type="ECO:0000313" key="1">
    <source>
        <dbReference type="EMBL" id="EIR14653.1"/>
    </source>
</evidence>
<accession>A0AB72ZGS3</accession>
<name>A0AB72ZGS3_YERPE</name>
<comment type="caution">
    <text evidence="1">The sequence shown here is derived from an EMBL/GenBank/DDBJ whole genome shotgun (WGS) entry which is preliminary data.</text>
</comment>
<proteinExistence type="predicted"/>
<protein>
    <submittedName>
        <fullName evidence="1">Uncharacterized protein</fullName>
    </submittedName>
</protein>
<dbReference type="AlphaFoldDB" id="A0AB72ZGS3"/>
<sequence>MPTRTGDINPFIAPFGSREAIDRFTIGWPSPATNWTTIAGWVTDRT</sequence>
<gene>
    <name evidence="1" type="ORF">YPPY08_3862</name>
</gene>
<reference evidence="1 2" key="1">
    <citation type="submission" date="2012-05" db="EMBL/GenBank/DDBJ databases">
        <title>Genome sequence of Yersinia Pestis PY-08.</title>
        <authorList>
            <person name="Santana-Cruz I."/>
            <person name="Sengamalay N."/>
            <person name="McCracken C."/>
            <person name="Daugherty S.C."/>
            <person name="Maroo A."/>
            <person name="Vara P.G."/>
            <person name="Tallon L.J."/>
            <person name="Sadzewicz L."/>
            <person name="Vinetz J.M."/>
            <person name="Cespedes Zambrano M.J."/>
            <person name="Fraser-Liggett C.M."/>
            <person name="Tettelin H."/>
        </authorList>
    </citation>
    <scope>NUCLEOTIDE SEQUENCE [LARGE SCALE GENOMIC DNA]</scope>
    <source>
        <strain evidence="1 2">PY-08</strain>
    </source>
</reference>